<name>A0A8J5XLQ8_DIALT</name>
<gene>
    <name evidence="2" type="ORF">KFE25_001767</name>
</gene>
<feature type="compositionally biased region" description="Low complexity" evidence="1">
    <location>
        <begin position="67"/>
        <end position="81"/>
    </location>
</feature>
<comment type="caution">
    <text evidence="2">The sequence shown here is derived from an EMBL/GenBank/DDBJ whole genome shotgun (WGS) entry which is preliminary data.</text>
</comment>
<keyword evidence="3" id="KW-1185">Reference proteome</keyword>
<reference evidence="2" key="1">
    <citation type="submission" date="2021-05" db="EMBL/GenBank/DDBJ databases">
        <title>The genome of the haptophyte Pavlova lutheri (Diacronema luteri, Pavlovales) - a model for lipid biosynthesis in eukaryotic algae.</title>
        <authorList>
            <person name="Hulatt C.J."/>
            <person name="Posewitz M.C."/>
        </authorList>
    </citation>
    <scope>NUCLEOTIDE SEQUENCE</scope>
    <source>
        <strain evidence="2">NIVA-4/92</strain>
    </source>
</reference>
<evidence type="ECO:0000313" key="2">
    <source>
        <dbReference type="EMBL" id="KAG8462994.1"/>
    </source>
</evidence>
<feature type="region of interest" description="Disordered" evidence="1">
    <location>
        <begin position="57"/>
        <end position="81"/>
    </location>
</feature>
<feature type="compositionally biased region" description="Basic and acidic residues" evidence="1">
    <location>
        <begin position="57"/>
        <end position="66"/>
    </location>
</feature>
<dbReference type="EMBL" id="JAGTXO010000018">
    <property type="protein sequence ID" value="KAG8462994.1"/>
    <property type="molecule type" value="Genomic_DNA"/>
</dbReference>
<evidence type="ECO:0000256" key="1">
    <source>
        <dbReference type="SAM" id="MobiDB-lite"/>
    </source>
</evidence>
<dbReference type="AlphaFoldDB" id="A0A8J5XLQ8"/>
<dbReference type="Proteomes" id="UP000751190">
    <property type="component" value="Unassembled WGS sequence"/>
</dbReference>
<organism evidence="2 3">
    <name type="scientific">Diacronema lutheri</name>
    <name type="common">Unicellular marine alga</name>
    <name type="synonym">Monochrysis lutheri</name>
    <dbReference type="NCBI Taxonomy" id="2081491"/>
    <lineage>
        <taxon>Eukaryota</taxon>
        <taxon>Haptista</taxon>
        <taxon>Haptophyta</taxon>
        <taxon>Pavlovophyceae</taxon>
        <taxon>Pavlovales</taxon>
        <taxon>Pavlovaceae</taxon>
        <taxon>Diacronema</taxon>
    </lineage>
</organism>
<evidence type="ECO:0000313" key="3">
    <source>
        <dbReference type="Proteomes" id="UP000751190"/>
    </source>
</evidence>
<proteinExistence type="predicted"/>
<sequence length="231" mass="24966">MSLTALERLEARVAAAKLDARYQATAGERPVFIASSSATHHSMEPVSVPASRRRLLLERPPERRQPDAAPRAPAARGATPSRSLLTATRELAHKLDSVSAQLAAASPFAGLDDRILRDLSRALHRHAALSRESFERAARGAADAERDVELARARDALAAHQASAARRVSEAVEAERHRCREEAAVQLAAALAAADARATDEIDSLSARHARELDSLHARLKRQELAQADGR</sequence>
<protein>
    <submittedName>
        <fullName evidence="2">Uncharacterized protein</fullName>
    </submittedName>
</protein>
<accession>A0A8J5XLQ8</accession>